<dbReference type="EMBL" id="JH432064">
    <property type="status" value="NOT_ANNOTATED_CDS"/>
    <property type="molecule type" value="Genomic_DNA"/>
</dbReference>
<dbReference type="Pfam" id="PF09398">
    <property type="entry name" value="FOP_dimer"/>
    <property type="match status" value="1"/>
</dbReference>
<dbReference type="PhylomeDB" id="T1JCA4"/>
<accession>T1JCA4</accession>
<dbReference type="PROSITE" id="PS50222">
    <property type="entry name" value="EF_HAND_2"/>
    <property type="match status" value="1"/>
</dbReference>
<evidence type="ECO:0000259" key="4">
    <source>
        <dbReference type="PROSITE" id="PS50222"/>
    </source>
</evidence>
<evidence type="ECO:0000256" key="2">
    <source>
        <dbReference type="ARBA" id="ARBA00023212"/>
    </source>
</evidence>
<dbReference type="eggNOG" id="ENOG502QR70">
    <property type="taxonomic scope" value="Eukaryota"/>
</dbReference>
<dbReference type="GO" id="GO:0005813">
    <property type="term" value="C:centrosome"/>
    <property type="evidence" value="ECO:0007669"/>
    <property type="project" value="TreeGrafter"/>
</dbReference>
<feature type="compositionally biased region" description="Acidic residues" evidence="3">
    <location>
        <begin position="290"/>
        <end position="300"/>
    </location>
</feature>
<dbReference type="InterPro" id="IPR018993">
    <property type="entry name" value="FOP_dimerisation-dom_N"/>
</dbReference>
<dbReference type="Gene3D" id="1.10.238.10">
    <property type="entry name" value="EF-hand"/>
    <property type="match status" value="1"/>
</dbReference>
<dbReference type="Gene3D" id="1.20.960.40">
    <property type="match status" value="1"/>
</dbReference>
<evidence type="ECO:0000256" key="1">
    <source>
        <dbReference type="ARBA" id="ARBA00022490"/>
    </source>
</evidence>
<dbReference type="STRING" id="126957.T1JCA4"/>
<dbReference type="InterPro" id="IPR002048">
    <property type="entry name" value="EF_hand_dom"/>
</dbReference>
<sequence>MSTMNEGREDTELRNLVAQTLESNGVLNKIRAQLRASVFLALEEQPSIENKCPLVNKELKTFVNSDEGSTVACLIREFLEYFNLEFTQSVFMPETEESIQYNYNGRERLLEDLGFDKSLPTDAPVLLEVLHRALRNNAPIQLSPRNLLNTKEMFNNHDKDKNGKIDKESASDLLMDIFPNFRRSLVDRFILDEYQAMGKKFNAELNVDEFCTLYKNLFSICQSVTVHETTLFAPTSKLPKSKISTVESINISPKSSSIGIDKNNFSKSEKPKSDAVVAMHGNVKIKDDTGDTDDSFYDYDDSTHQSSKSKSSGKTQASVTDERDINSKLADLSSNEDYDDDFQSSGQKTGSEGSIGEEIEDTSAFGDILGSTASGISLQGNDNMTTDKSVSQVSQSGADYMEIISLNHDSGDQLQS</sequence>
<feature type="region of interest" description="Disordered" evidence="3">
    <location>
        <begin position="290"/>
        <end position="393"/>
    </location>
</feature>
<evidence type="ECO:0000256" key="3">
    <source>
        <dbReference type="SAM" id="MobiDB-lite"/>
    </source>
</evidence>
<reference evidence="5" key="2">
    <citation type="submission" date="2015-02" db="UniProtKB">
        <authorList>
            <consortium name="EnsemblMetazoa"/>
        </authorList>
    </citation>
    <scope>IDENTIFICATION</scope>
</reference>
<dbReference type="InterPro" id="IPR011992">
    <property type="entry name" value="EF-hand-dom_pair"/>
</dbReference>
<keyword evidence="2" id="KW-0206">Cytoskeleton</keyword>
<keyword evidence="6" id="KW-1185">Reference proteome</keyword>
<reference evidence="6" key="1">
    <citation type="submission" date="2011-05" db="EMBL/GenBank/DDBJ databases">
        <authorList>
            <person name="Richards S.R."/>
            <person name="Qu J."/>
            <person name="Jiang H."/>
            <person name="Jhangiani S.N."/>
            <person name="Agravi P."/>
            <person name="Goodspeed R."/>
            <person name="Gross S."/>
            <person name="Mandapat C."/>
            <person name="Jackson L."/>
            <person name="Mathew T."/>
            <person name="Pu L."/>
            <person name="Thornton R."/>
            <person name="Saada N."/>
            <person name="Wilczek-Boney K.B."/>
            <person name="Lee S."/>
            <person name="Kovar C."/>
            <person name="Wu Y."/>
            <person name="Scherer S.E."/>
            <person name="Worley K.C."/>
            <person name="Muzny D.M."/>
            <person name="Gibbs R."/>
        </authorList>
    </citation>
    <scope>NUCLEOTIDE SEQUENCE</scope>
    <source>
        <strain evidence="6">Brora</strain>
    </source>
</reference>
<dbReference type="GO" id="GO:0034453">
    <property type="term" value="P:microtubule anchoring"/>
    <property type="evidence" value="ECO:0007669"/>
    <property type="project" value="InterPro"/>
</dbReference>
<dbReference type="AlphaFoldDB" id="T1JCA4"/>
<feature type="domain" description="EF-hand" evidence="4">
    <location>
        <begin position="145"/>
        <end position="180"/>
    </location>
</feature>
<evidence type="ECO:0000313" key="6">
    <source>
        <dbReference type="Proteomes" id="UP000014500"/>
    </source>
</evidence>
<protein>
    <recommendedName>
        <fullName evidence="4">EF-hand domain-containing protein</fullName>
    </recommendedName>
</protein>
<name>T1JCA4_STRMM</name>
<evidence type="ECO:0000313" key="5">
    <source>
        <dbReference type="EnsemblMetazoa" id="SMAR011414-PA"/>
    </source>
</evidence>
<feature type="compositionally biased region" description="Polar residues" evidence="3">
    <location>
        <begin position="371"/>
        <end position="393"/>
    </location>
</feature>
<organism evidence="5 6">
    <name type="scientific">Strigamia maritima</name>
    <name type="common">European centipede</name>
    <name type="synonym">Geophilus maritimus</name>
    <dbReference type="NCBI Taxonomy" id="126957"/>
    <lineage>
        <taxon>Eukaryota</taxon>
        <taxon>Metazoa</taxon>
        <taxon>Ecdysozoa</taxon>
        <taxon>Arthropoda</taxon>
        <taxon>Myriapoda</taxon>
        <taxon>Chilopoda</taxon>
        <taxon>Pleurostigmophora</taxon>
        <taxon>Geophilomorpha</taxon>
        <taxon>Linotaeniidae</taxon>
        <taxon>Strigamia</taxon>
    </lineage>
</organism>
<keyword evidence="1" id="KW-0963">Cytoplasm</keyword>
<dbReference type="Proteomes" id="UP000014500">
    <property type="component" value="Unassembled WGS sequence"/>
</dbReference>
<dbReference type="GO" id="GO:0005509">
    <property type="term" value="F:calcium ion binding"/>
    <property type="evidence" value="ECO:0007669"/>
    <property type="project" value="InterPro"/>
</dbReference>
<dbReference type="PANTHER" id="PTHR15431">
    <property type="entry name" value="FGFR1 ONCOGENE PARTNER/LISH DOMAIN-CONTAINING PROTEIN"/>
    <property type="match status" value="1"/>
</dbReference>
<proteinExistence type="predicted"/>
<dbReference type="PANTHER" id="PTHR15431:SF9">
    <property type="entry name" value="CENTROSOMAL PROTEIN 43"/>
    <property type="match status" value="1"/>
</dbReference>
<dbReference type="HOGENOM" id="CLU_039837_2_0_1"/>
<dbReference type="SUPFAM" id="SSF47473">
    <property type="entry name" value="EF-hand"/>
    <property type="match status" value="1"/>
</dbReference>
<dbReference type="EnsemblMetazoa" id="SMAR011414-RA">
    <property type="protein sequence ID" value="SMAR011414-PA"/>
    <property type="gene ID" value="SMAR011414"/>
</dbReference>